<accession>A0ABZ2U820</accession>
<feature type="transmembrane region" description="Helical" evidence="7">
    <location>
        <begin position="63"/>
        <end position="87"/>
    </location>
</feature>
<feature type="transmembrane region" description="Helical" evidence="7">
    <location>
        <begin position="158"/>
        <end position="188"/>
    </location>
</feature>
<feature type="transmembrane region" description="Helical" evidence="7">
    <location>
        <begin position="99"/>
        <end position="117"/>
    </location>
</feature>
<dbReference type="SUPFAM" id="SSF161098">
    <property type="entry name" value="MetI-like"/>
    <property type="match status" value="1"/>
</dbReference>
<dbReference type="EMBL" id="CP146843">
    <property type="protein sequence ID" value="WYY26444.1"/>
    <property type="molecule type" value="Genomic_DNA"/>
</dbReference>
<keyword evidence="6 7" id="KW-0472">Membrane</keyword>
<evidence type="ECO:0000313" key="9">
    <source>
        <dbReference type="EMBL" id="WYY26444.1"/>
    </source>
</evidence>
<evidence type="ECO:0000313" key="10">
    <source>
        <dbReference type="Proteomes" id="UP001484199"/>
    </source>
</evidence>
<evidence type="ECO:0000256" key="7">
    <source>
        <dbReference type="RuleBase" id="RU363032"/>
    </source>
</evidence>
<dbReference type="InterPro" id="IPR051322">
    <property type="entry name" value="AA_ABC_Transporter_Permease"/>
</dbReference>
<comment type="subcellular location">
    <subcellularLocation>
        <location evidence="1 7">Cell membrane</location>
        <topology evidence="1 7">Multi-pass membrane protein</topology>
    </subcellularLocation>
</comment>
<keyword evidence="10" id="KW-1185">Reference proteome</keyword>
<sequence length="240" mass="27649">MINFFVSFIKILLYRRSDGGFLLLHGLSDTIKLTFCACMISSFLGFLLAVCLYLCKINNKKKIYFIINSFINIILSTPYIILIILIVDHVTAPYLKWYYGFKPSLVCLSFILIFVFARNCAQIFEQMNPEIYQTAYSLGANNKQFIIYFLLNETRVFLILKIVSLFISAIAYSSVLHLLGQAGLSGIILDYGRLNQNINFNKIGFSRLYFIFVYVIVIFLLVQTVHVIANFLCKKLDKIK</sequence>
<dbReference type="InterPro" id="IPR035906">
    <property type="entry name" value="MetI-like_sf"/>
</dbReference>
<keyword evidence="3" id="KW-1003">Cell membrane</keyword>
<proteinExistence type="inferred from homology"/>
<evidence type="ECO:0000256" key="2">
    <source>
        <dbReference type="ARBA" id="ARBA00022448"/>
    </source>
</evidence>
<evidence type="ECO:0000256" key="6">
    <source>
        <dbReference type="ARBA" id="ARBA00023136"/>
    </source>
</evidence>
<name>A0ABZ2U820_ASHYP</name>
<keyword evidence="5 7" id="KW-1133">Transmembrane helix</keyword>
<dbReference type="InterPro" id="IPR000515">
    <property type="entry name" value="MetI-like"/>
</dbReference>
<dbReference type="Gene3D" id="1.10.3720.10">
    <property type="entry name" value="MetI-like"/>
    <property type="match status" value="1"/>
</dbReference>
<feature type="transmembrane region" description="Helical" evidence="7">
    <location>
        <begin position="208"/>
        <end position="233"/>
    </location>
</feature>
<dbReference type="Proteomes" id="UP001484199">
    <property type="component" value="Chromosome"/>
</dbReference>
<feature type="domain" description="ABC transmembrane type-1" evidence="8">
    <location>
        <begin position="27"/>
        <end position="221"/>
    </location>
</feature>
<dbReference type="Pfam" id="PF00528">
    <property type="entry name" value="BPD_transp_1"/>
    <property type="match status" value="1"/>
</dbReference>
<dbReference type="PROSITE" id="PS50928">
    <property type="entry name" value="ABC_TM1"/>
    <property type="match status" value="1"/>
</dbReference>
<evidence type="ECO:0000256" key="4">
    <source>
        <dbReference type="ARBA" id="ARBA00022692"/>
    </source>
</evidence>
<dbReference type="PANTHER" id="PTHR30450">
    <property type="entry name" value="ABC TRANSPORTER PERMEASE"/>
    <property type="match status" value="1"/>
</dbReference>
<reference evidence="9" key="1">
    <citation type="submission" date="2024-03" db="EMBL/GenBank/DDBJ databases">
        <title>The Complete Genome of 'Candidatus Phytoplasma fraxini' AshY1 from the Ash Yellows Group.</title>
        <authorList>
            <person name="Boehm J.W."/>
            <person name="Huettel B."/>
            <person name="Schneider B."/>
            <person name="Kube M."/>
        </authorList>
    </citation>
    <scope>NUCLEOTIDE SEQUENCE [LARGE SCALE GENOMIC DNA]</scope>
    <source>
        <strain evidence="9">AshY1</strain>
    </source>
</reference>
<feature type="transmembrane region" description="Helical" evidence="7">
    <location>
        <begin position="31"/>
        <end position="54"/>
    </location>
</feature>
<evidence type="ECO:0000256" key="3">
    <source>
        <dbReference type="ARBA" id="ARBA00022475"/>
    </source>
</evidence>
<evidence type="ECO:0000259" key="8">
    <source>
        <dbReference type="PROSITE" id="PS50928"/>
    </source>
</evidence>
<dbReference type="PANTHER" id="PTHR30450:SF1">
    <property type="entry name" value="D-METHIONINE TRANSPORT SYSTEM PERMEASE PROTEIN METI-RELATED"/>
    <property type="match status" value="1"/>
</dbReference>
<keyword evidence="2 7" id="KW-0813">Transport</keyword>
<protein>
    <submittedName>
        <fullName evidence="9">Methionine ABC transporter permease subunit (MetI)</fullName>
    </submittedName>
</protein>
<keyword evidence="4 7" id="KW-0812">Transmembrane</keyword>
<evidence type="ECO:0000256" key="1">
    <source>
        <dbReference type="ARBA" id="ARBA00004651"/>
    </source>
</evidence>
<evidence type="ECO:0000256" key="5">
    <source>
        <dbReference type="ARBA" id="ARBA00022989"/>
    </source>
</evidence>
<dbReference type="RefSeq" id="WP_341266348.1">
    <property type="nucleotide sequence ID" value="NZ_CP146843.1"/>
</dbReference>
<gene>
    <name evidence="9" type="primary">metI</name>
    <name evidence="9" type="ORF">AshY1_03300</name>
</gene>
<organism evidence="9 10">
    <name type="scientific">Ash yellows phytoplasma</name>
    <dbReference type="NCBI Taxonomy" id="35780"/>
    <lineage>
        <taxon>Bacteria</taxon>
        <taxon>Bacillati</taxon>
        <taxon>Mycoplasmatota</taxon>
        <taxon>Mollicutes</taxon>
        <taxon>Acholeplasmatales</taxon>
        <taxon>Acholeplasmataceae</taxon>
        <taxon>Candidatus Phytoplasma</taxon>
        <taxon>16SrVII (Ash yellows group)</taxon>
    </lineage>
</organism>
<comment type="similarity">
    <text evidence="7">Belongs to the binding-protein-dependent transport system permease family.</text>
</comment>